<dbReference type="InterPro" id="IPR006311">
    <property type="entry name" value="TAT_signal"/>
</dbReference>
<dbReference type="InterPro" id="IPR022790">
    <property type="entry name" value="GH26_dom"/>
</dbReference>
<dbReference type="Pfam" id="PF02156">
    <property type="entry name" value="Glyco_hydro_26"/>
    <property type="match status" value="1"/>
</dbReference>
<accession>A0A938YMA7</accession>
<keyword evidence="3 4" id="KW-0326">Glycosidase</keyword>
<feature type="active site" description="Proton donor" evidence="4">
    <location>
        <position position="154"/>
    </location>
</feature>
<dbReference type="PROSITE" id="PS51318">
    <property type="entry name" value="TAT"/>
    <property type="match status" value="1"/>
</dbReference>
<evidence type="ECO:0000256" key="4">
    <source>
        <dbReference type="PROSITE-ProRule" id="PRU01100"/>
    </source>
</evidence>
<evidence type="ECO:0000313" key="6">
    <source>
        <dbReference type="EMBL" id="MBM9475525.1"/>
    </source>
</evidence>
<dbReference type="GO" id="GO:0016985">
    <property type="term" value="F:mannan endo-1,4-beta-mannosidase activity"/>
    <property type="evidence" value="ECO:0007669"/>
    <property type="project" value="InterPro"/>
</dbReference>
<evidence type="ECO:0000313" key="7">
    <source>
        <dbReference type="Proteomes" id="UP000663801"/>
    </source>
</evidence>
<evidence type="ECO:0000256" key="3">
    <source>
        <dbReference type="ARBA" id="ARBA00023295"/>
    </source>
</evidence>
<dbReference type="SUPFAM" id="SSF51445">
    <property type="entry name" value="(Trans)glycosidases"/>
    <property type="match status" value="1"/>
</dbReference>
<dbReference type="EMBL" id="JAERWL010000005">
    <property type="protein sequence ID" value="MBM9475525.1"/>
    <property type="molecule type" value="Genomic_DNA"/>
</dbReference>
<dbReference type="InterPro" id="IPR000805">
    <property type="entry name" value="Glyco_hydro_26"/>
</dbReference>
<evidence type="ECO:0000256" key="1">
    <source>
        <dbReference type="ARBA" id="ARBA00007754"/>
    </source>
</evidence>
<comment type="caution">
    <text evidence="6">The sequence shown here is derived from an EMBL/GenBank/DDBJ whole genome shotgun (WGS) entry which is preliminary data.</text>
</comment>
<organism evidence="6 7">
    <name type="scientific">Nakamurella flavida</name>
    <dbReference type="NCBI Taxonomy" id="363630"/>
    <lineage>
        <taxon>Bacteria</taxon>
        <taxon>Bacillati</taxon>
        <taxon>Actinomycetota</taxon>
        <taxon>Actinomycetes</taxon>
        <taxon>Nakamurellales</taxon>
        <taxon>Nakamurellaceae</taxon>
        <taxon>Nakamurella</taxon>
    </lineage>
</organism>
<evidence type="ECO:0000256" key="2">
    <source>
        <dbReference type="ARBA" id="ARBA00022801"/>
    </source>
</evidence>
<dbReference type="Proteomes" id="UP000663801">
    <property type="component" value="Unassembled WGS sequence"/>
</dbReference>
<evidence type="ECO:0000259" key="5">
    <source>
        <dbReference type="PROSITE" id="PS51764"/>
    </source>
</evidence>
<protein>
    <recommendedName>
        <fullName evidence="5">GH26 domain-containing protein</fullName>
    </recommendedName>
</protein>
<dbReference type="Gene3D" id="3.20.20.80">
    <property type="entry name" value="Glycosidases"/>
    <property type="match status" value="1"/>
</dbReference>
<proteinExistence type="inferred from homology"/>
<dbReference type="PROSITE" id="PS51764">
    <property type="entry name" value="GH26"/>
    <property type="match status" value="1"/>
</dbReference>
<feature type="domain" description="GH26" evidence="5">
    <location>
        <begin position="32"/>
        <end position="337"/>
    </location>
</feature>
<name>A0A938YMA7_9ACTN</name>
<dbReference type="PANTHER" id="PTHR40079">
    <property type="entry name" value="MANNAN ENDO-1,4-BETA-MANNOSIDASE E-RELATED"/>
    <property type="match status" value="1"/>
</dbReference>
<dbReference type="AlphaFoldDB" id="A0A938YMA7"/>
<feature type="active site" description="Nucleophile" evidence="4">
    <location>
        <position position="267"/>
    </location>
</feature>
<reference evidence="6" key="1">
    <citation type="submission" date="2021-01" db="EMBL/GenBank/DDBJ databases">
        <title>KCTC 19127 draft genome.</title>
        <authorList>
            <person name="An D."/>
        </authorList>
    </citation>
    <scope>NUCLEOTIDE SEQUENCE</scope>
    <source>
        <strain evidence="6">KCTC 19127</strain>
    </source>
</reference>
<keyword evidence="7" id="KW-1185">Reference proteome</keyword>
<dbReference type="RefSeq" id="WP_205255641.1">
    <property type="nucleotide sequence ID" value="NZ_BAAAPV010000002.1"/>
</dbReference>
<gene>
    <name evidence="6" type="ORF">JL107_03610</name>
</gene>
<keyword evidence="2 4" id="KW-0378">Hydrolase</keyword>
<dbReference type="GO" id="GO:0006080">
    <property type="term" value="P:substituted mannan metabolic process"/>
    <property type="evidence" value="ECO:0007669"/>
    <property type="project" value="InterPro"/>
</dbReference>
<sequence>MHTPAAPPRAGITRRGALRTLAVGGAALALTATTGGVAGAGPAPLLQRATWGAYASRVPFPDAAPHYALEALVGTRFPQMSWFSTWGVAWPKGGGQQAARSRHDLLVAWQPTLDGRRPVLFSDIVAGRHDDYLTRFFTAAARHPGRVTVRFAHEPNGTGYPWSVAAGGCVRSTAEYVAGWRYVVEFHRRISRRWTEQNVRFCWCVTTRDRGGIPLEEYYPGDDWVDVLAVDVYNGYGGTWASPRGLLAAPYARLTALNEAAPVWIAELGCREPAKDEPGARADPRRSKADWLSSLFAMTEYPRLESVNFFHADRTHDWRLDSSPAALQVCRTALAGR</sequence>
<dbReference type="PANTHER" id="PTHR40079:SF4">
    <property type="entry name" value="GH26 DOMAIN-CONTAINING PROTEIN-RELATED"/>
    <property type="match status" value="1"/>
</dbReference>
<dbReference type="InterPro" id="IPR017853">
    <property type="entry name" value="GH"/>
</dbReference>
<comment type="similarity">
    <text evidence="1 4">Belongs to the glycosyl hydrolase 26 family.</text>
</comment>